<keyword evidence="4" id="KW-1185">Reference proteome</keyword>
<comment type="caution">
    <text evidence="3">The sequence shown here is derived from an EMBL/GenBank/DDBJ whole genome shotgun (WGS) entry which is preliminary data.</text>
</comment>
<evidence type="ECO:0000313" key="3">
    <source>
        <dbReference type="EMBL" id="TWU08612.1"/>
    </source>
</evidence>
<dbReference type="EMBL" id="SJPP01000002">
    <property type="protein sequence ID" value="TWU08612.1"/>
    <property type="molecule type" value="Genomic_DNA"/>
</dbReference>
<name>A0A5C6BAD5_9PLAN</name>
<protein>
    <submittedName>
        <fullName evidence="3">Sialidase</fullName>
        <ecNumber evidence="3">3.2.1.18</ecNumber>
    </submittedName>
</protein>
<dbReference type="PANTHER" id="PTHR43752">
    <property type="entry name" value="BNR/ASP-BOX REPEAT FAMILY PROTEIN"/>
    <property type="match status" value="1"/>
</dbReference>
<feature type="region of interest" description="Disordered" evidence="1">
    <location>
        <begin position="268"/>
        <end position="292"/>
    </location>
</feature>
<sequence>MKWLVLIPLFITVFETNVVLSAEPTFHTAPIFPAQGKHTHGSSLVECPNGDLLACWYHGSGERNANDVVIQGARLKRDTRAWSEPFLMADTPNLPDCNPVLFVDRQKRLWLFWVVVRANRWERSILKYRVAHDYAGNGAPNWSWQDIIILKPGKNFAENLRKGFRELQVDDGVWGEYALPFQKLIVAAAEDPVKRQVGWMTRIHPVQLPSGRILVPLYSDGFVQCLMAVSDDDGKTWNASRPIVGLGASQPTIVQLKSGQLKTFHRDDGALPKRAQSSTSDDGGLTWSVARDTDIPNPGSSLEVIVLTDGRWAMAFNDTERGRHRFAVAVSDDEGQTWKWKRHIERARRGEGGFSYPSLIQASDGHLHVTYSHKRTGEGATIQHAAFNVEWVTKAK</sequence>
<dbReference type="AlphaFoldDB" id="A0A5C6BAD5"/>
<evidence type="ECO:0000313" key="4">
    <source>
        <dbReference type="Proteomes" id="UP000320735"/>
    </source>
</evidence>
<evidence type="ECO:0000256" key="1">
    <source>
        <dbReference type="SAM" id="MobiDB-lite"/>
    </source>
</evidence>
<keyword evidence="3" id="KW-0378">Hydrolase</keyword>
<dbReference type="GO" id="GO:0004308">
    <property type="term" value="F:exo-alpha-sialidase activity"/>
    <property type="evidence" value="ECO:0007669"/>
    <property type="project" value="UniProtKB-EC"/>
</dbReference>
<dbReference type="CDD" id="cd15482">
    <property type="entry name" value="Sialidase_non-viral"/>
    <property type="match status" value="1"/>
</dbReference>
<organism evidence="3 4">
    <name type="scientific">Symmachiella macrocystis</name>
    <dbReference type="NCBI Taxonomy" id="2527985"/>
    <lineage>
        <taxon>Bacteria</taxon>
        <taxon>Pseudomonadati</taxon>
        <taxon>Planctomycetota</taxon>
        <taxon>Planctomycetia</taxon>
        <taxon>Planctomycetales</taxon>
        <taxon>Planctomycetaceae</taxon>
        <taxon>Symmachiella</taxon>
    </lineage>
</organism>
<dbReference type="RefSeq" id="WP_146372436.1">
    <property type="nucleotide sequence ID" value="NZ_SJPP01000002.1"/>
</dbReference>
<dbReference type="Gene3D" id="2.120.10.10">
    <property type="match status" value="1"/>
</dbReference>
<gene>
    <name evidence="3" type="primary">nedA_4</name>
    <name evidence="3" type="ORF">CA54_38460</name>
</gene>
<reference evidence="3 4" key="1">
    <citation type="submission" date="2019-02" db="EMBL/GenBank/DDBJ databases">
        <title>Deep-cultivation of Planctomycetes and their phenomic and genomic characterization uncovers novel biology.</title>
        <authorList>
            <person name="Wiegand S."/>
            <person name="Jogler M."/>
            <person name="Boedeker C."/>
            <person name="Pinto D."/>
            <person name="Vollmers J."/>
            <person name="Rivas-Marin E."/>
            <person name="Kohn T."/>
            <person name="Peeters S.H."/>
            <person name="Heuer A."/>
            <person name="Rast P."/>
            <person name="Oberbeckmann S."/>
            <person name="Bunk B."/>
            <person name="Jeske O."/>
            <person name="Meyerdierks A."/>
            <person name="Storesund J.E."/>
            <person name="Kallscheuer N."/>
            <person name="Luecker S."/>
            <person name="Lage O.M."/>
            <person name="Pohl T."/>
            <person name="Merkel B.J."/>
            <person name="Hornburger P."/>
            <person name="Mueller R.-W."/>
            <person name="Bruemmer F."/>
            <person name="Labrenz M."/>
            <person name="Spormann A.M."/>
            <person name="Op Den Camp H."/>
            <person name="Overmann J."/>
            <person name="Amann R."/>
            <person name="Jetten M.S.M."/>
            <person name="Mascher T."/>
            <person name="Medema M.H."/>
            <person name="Devos D.P."/>
            <person name="Kaster A.-K."/>
            <person name="Ovreas L."/>
            <person name="Rohde M."/>
            <person name="Galperin M.Y."/>
            <person name="Jogler C."/>
        </authorList>
    </citation>
    <scope>NUCLEOTIDE SEQUENCE [LARGE SCALE GENOMIC DNA]</scope>
    <source>
        <strain evidence="3 4">CA54</strain>
    </source>
</reference>
<dbReference type="OrthoDB" id="41724at2"/>
<dbReference type="InterPro" id="IPR036278">
    <property type="entry name" value="Sialidase_sf"/>
</dbReference>
<dbReference type="PANTHER" id="PTHR43752:SF2">
    <property type="entry name" value="BNR_ASP-BOX REPEAT FAMILY PROTEIN"/>
    <property type="match status" value="1"/>
</dbReference>
<feature type="domain" description="Sialidase" evidence="2">
    <location>
        <begin position="202"/>
        <end position="369"/>
    </location>
</feature>
<proteinExistence type="predicted"/>
<dbReference type="SUPFAM" id="SSF50939">
    <property type="entry name" value="Sialidases"/>
    <property type="match status" value="1"/>
</dbReference>
<dbReference type="Proteomes" id="UP000320735">
    <property type="component" value="Unassembled WGS sequence"/>
</dbReference>
<dbReference type="Pfam" id="PF13088">
    <property type="entry name" value="BNR_2"/>
    <property type="match status" value="2"/>
</dbReference>
<dbReference type="InterPro" id="IPR011040">
    <property type="entry name" value="Sialidase"/>
</dbReference>
<keyword evidence="3" id="KW-0326">Glycosidase</keyword>
<feature type="domain" description="Sialidase" evidence="2">
    <location>
        <begin position="50"/>
        <end position="153"/>
    </location>
</feature>
<accession>A0A5C6BAD5</accession>
<dbReference type="EC" id="3.2.1.18" evidence="3"/>
<evidence type="ECO:0000259" key="2">
    <source>
        <dbReference type="Pfam" id="PF13088"/>
    </source>
</evidence>